<dbReference type="InterPro" id="IPR009386">
    <property type="entry name" value="ZapG-like"/>
</dbReference>
<dbReference type="Proteomes" id="UP001257914">
    <property type="component" value="Unassembled WGS sequence"/>
</dbReference>
<keyword evidence="3" id="KW-0812">Transmembrane</keyword>
<keyword evidence="3" id="KW-1133">Transmembrane helix</keyword>
<reference evidence="4 5" key="1">
    <citation type="submission" date="2023-10" db="EMBL/GenBank/DDBJ databases">
        <title>Psychrosphaera aquimaarina strain SW33 isolated from seawater.</title>
        <authorList>
            <person name="Bayburt H."/>
            <person name="Kim J.M."/>
            <person name="Choi B.J."/>
            <person name="Jeon C.O."/>
        </authorList>
    </citation>
    <scope>NUCLEOTIDE SEQUENCE [LARGE SCALE GENOMIC DNA]</scope>
    <source>
        <strain evidence="4 5">KCTC 52743</strain>
    </source>
</reference>
<feature type="transmembrane region" description="Helical" evidence="3">
    <location>
        <begin position="7"/>
        <end position="27"/>
    </location>
</feature>
<gene>
    <name evidence="4" type="ORF">RT723_13390</name>
</gene>
<feature type="compositionally biased region" description="Polar residues" evidence="2">
    <location>
        <begin position="135"/>
        <end position="145"/>
    </location>
</feature>
<protein>
    <submittedName>
        <fullName evidence="4">DUF1043 family protein</fullName>
    </submittedName>
</protein>
<dbReference type="RefSeq" id="WP_315947562.1">
    <property type="nucleotide sequence ID" value="NZ_JAWCUA010000010.1"/>
</dbReference>
<proteinExistence type="predicted"/>
<sequence>MQIAIDIIVFALGLIAGIGIMIIKIRMTSGSPQTKQELNNCQQENAQLKQNWQDNLAAFRSVATNLHEMSQHIDNQIEDAEQLLKDDKQTPAFPFFSKEATHILANANRKPRDKSNLDNQPLDYSGSASGVFKGSINTPINEDRT</sequence>
<keyword evidence="1" id="KW-0175">Coiled coil</keyword>
<evidence type="ECO:0000256" key="1">
    <source>
        <dbReference type="SAM" id="Coils"/>
    </source>
</evidence>
<organism evidence="4 5">
    <name type="scientific">Psychrosphaera aquimarina</name>
    <dbReference type="NCBI Taxonomy" id="2044854"/>
    <lineage>
        <taxon>Bacteria</taxon>
        <taxon>Pseudomonadati</taxon>
        <taxon>Pseudomonadota</taxon>
        <taxon>Gammaproteobacteria</taxon>
        <taxon>Alteromonadales</taxon>
        <taxon>Pseudoalteromonadaceae</taxon>
        <taxon>Psychrosphaera</taxon>
    </lineage>
</organism>
<dbReference type="EMBL" id="JAWCUA010000010">
    <property type="protein sequence ID" value="MDU0113975.1"/>
    <property type="molecule type" value="Genomic_DNA"/>
</dbReference>
<keyword evidence="3" id="KW-0472">Membrane</keyword>
<comment type="caution">
    <text evidence="4">The sequence shown here is derived from an EMBL/GenBank/DDBJ whole genome shotgun (WGS) entry which is preliminary data.</text>
</comment>
<accession>A0ABU3R3G8</accession>
<feature type="coiled-coil region" evidence="1">
    <location>
        <begin position="31"/>
        <end position="86"/>
    </location>
</feature>
<dbReference type="Pfam" id="PF06295">
    <property type="entry name" value="ZapG-like"/>
    <property type="match status" value="1"/>
</dbReference>
<evidence type="ECO:0000313" key="4">
    <source>
        <dbReference type="EMBL" id="MDU0113975.1"/>
    </source>
</evidence>
<name>A0ABU3R3G8_9GAMM</name>
<feature type="region of interest" description="Disordered" evidence="2">
    <location>
        <begin position="105"/>
        <end position="145"/>
    </location>
</feature>
<keyword evidence="5" id="KW-1185">Reference proteome</keyword>
<evidence type="ECO:0000313" key="5">
    <source>
        <dbReference type="Proteomes" id="UP001257914"/>
    </source>
</evidence>
<evidence type="ECO:0000256" key="2">
    <source>
        <dbReference type="SAM" id="MobiDB-lite"/>
    </source>
</evidence>
<evidence type="ECO:0000256" key="3">
    <source>
        <dbReference type="SAM" id="Phobius"/>
    </source>
</evidence>